<gene>
    <name evidence="1" type="ORF">AVEN_157190_1</name>
</gene>
<reference evidence="1 2" key="1">
    <citation type="journal article" date="2019" name="Sci. Rep.">
        <title>Orb-weaving spider Araneus ventricosus genome elucidates the spidroin gene catalogue.</title>
        <authorList>
            <person name="Kono N."/>
            <person name="Nakamura H."/>
            <person name="Ohtoshi R."/>
            <person name="Moran D.A.P."/>
            <person name="Shinohara A."/>
            <person name="Yoshida Y."/>
            <person name="Fujiwara M."/>
            <person name="Mori M."/>
            <person name="Tomita M."/>
            <person name="Arakawa K."/>
        </authorList>
    </citation>
    <scope>NUCLEOTIDE SEQUENCE [LARGE SCALE GENOMIC DNA]</scope>
</reference>
<sequence length="134" mass="15203">MVFTIVFFFGFRPVRDNSVDWNGINAPGGFPLLTIHTNQGRLGNQMFTFATLYGLGRLNHRSIALMPSNYEVLQKYFDVSIFPVIKVTTLNLFACGFTVSNESPPALSVFLHRATKVNTLLRLVYQECFTEFPE</sequence>
<evidence type="ECO:0000313" key="1">
    <source>
        <dbReference type="EMBL" id="GBO06233.1"/>
    </source>
</evidence>
<keyword evidence="2" id="KW-1185">Reference proteome</keyword>
<evidence type="ECO:0008006" key="3">
    <source>
        <dbReference type="Google" id="ProtNLM"/>
    </source>
</evidence>
<dbReference type="Proteomes" id="UP000499080">
    <property type="component" value="Unassembled WGS sequence"/>
</dbReference>
<dbReference type="AlphaFoldDB" id="A0A4Y2U144"/>
<dbReference type="EMBL" id="BGPR01032644">
    <property type="protein sequence ID" value="GBO06233.1"/>
    <property type="molecule type" value="Genomic_DNA"/>
</dbReference>
<comment type="caution">
    <text evidence="1">The sequence shown here is derived from an EMBL/GenBank/DDBJ whole genome shotgun (WGS) entry which is preliminary data.</text>
</comment>
<evidence type="ECO:0000313" key="2">
    <source>
        <dbReference type="Proteomes" id="UP000499080"/>
    </source>
</evidence>
<proteinExistence type="predicted"/>
<organism evidence="1 2">
    <name type="scientific">Araneus ventricosus</name>
    <name type="common">Orbweaver spider</name>
    <name type="synonym">Epeira ventricosa</name>
    <dbReference type="NCBI Taxonomy" id="182803"/>
    <lineage>
        <taxon>Eukaryota</taxon>
        <taxon>Metazoa</taxon>
        <taxon>Ecdysozoa</taxon>
        <taxon>Arthropoda</taxon>
        <taxon>Chelicerata</taxon>
        <taxon>Arachnida</taxon>
        <taxon>Araneae</taxon>
        <taxon>Araneomorphae</taxon>
        <taxon>Entelegynae</taxon>
        <taxon>Araneoidea</taxon>
        <taxon>Araneidae</taxon>
        <taxon>Araneus</taxon>
    </lineage>
</organism>
<protein>
    <recommendedName>
        <fullName evidence="3">L-Fucosyltransferase</fullName>
    </recommendedName>
</protein>
<name>A0A4Y2U144_ARAVE</name>
<accession>A0A4Y2U144</accession>